<reference evidence="1 2" key="1">
    <citation type="submission" date="2019-03" db="EMBL/GenBank/DDBJ databases">
        <title>Genomic Encyclopedia of Type Strains, Phase IV (KMG-IV): sequencing the most valuable type-strain genomes for metagenomic binning, comparative biology and taxonomic classification.</title>
        <authorList>
            <person name="Goeker M."/>
        </authorList>
    </citation>
    <scope>NUCLEOTIDE SEQUENCE [LARGE SCALE GENOMIC DNA]</scope>
    <source>
        <strain evidence="1 2">LX-B</strain>
    </source>
</reference>
<comment type="caution">
    <text evidence="1">The sequence shown here is derived from an EMBL/GenBank/DDBJ whole genome shotgun (WGS) entry which is preliminary data.</text>
</comment>
<protein>
    <submittedName>
        <fullName evidence="1">Uncharacterized protein</fullName>
    </submittedName>
</protein>
<name>A0A4R1S548_HYDET</name>
<dbReference type="RefSeq" id="WP_165907796.1">
    <property type="nucleotide sequence ID" value="NZ_SLUN01000004.1"/>
</dbReference>
<keyword evidence="2" id="KW-1185">Reference proteome</keyword>
<dbReference type="EMBL" id="SLUN01000004">
    <property type="protein sequence ID" value="TCL74134.1"/>
    <property type="molecule type" value="Genomic_DNA"/>
</dbReference>
<dbReference type="Proteomes" id="UP000295008">
    <property type="component" value="Unassembled WGS sequence"/>
</dbReference>
<evidence type="ECO:0000313" key="2">
    <source>
        <dbReference type="Proteomes" id="UP000295008"/>
    </source>
</evidence>
<dbReference type="AlphaFoldDB" id="A0A4R1S548"/>
<sequence length="45" mass="5146">MVPDGLTMALFIGCIALEDDRMLRRELAGYSDYAQRVKYRLLPAI</sequence>
<accession>A0A4R1S548</accession>
<gene>
    <name evidence="1" type="ORF">EDC14_100470</name>
</gene>
<organism evidence="1 2">
    <name type="scientific">Hydrogenispora ethanolica</name>
    <dbReference type="NCBI Taxonomy" id="1082276"/>
    <lineage>
        <taxon>Bacteria</taxon>
        <taxon>Bacillati</taxon>
        <taxon>Bacillota</taxon>
        <taxon>Hydrogenispora</taxon>
    </lineage>
</organism>
<proteinExistence type="predicted"/>
<evidence type="ECO:0000313" key="1">
    <source>
        <dbReference type="EMBL" id="TCL74134.1"/>
    </source>
</evidence>